<keyword evidence="2" id="KW-1003">Cell membrane</keyword>
<evidence type="ECO:0000256" key="9">
    <source>
        <dbReference type="ARBA" id="ARBA00061394"/>
    </source>
</evidence>
<evidence type="ECO:0000256" key="5">
    <source>
        <dbReference type="ARBA" id="ARBA00023040"/>
    </source>
</evidence>
<dbReference type="GO" id="GO:0005886">
    <property type="term" value="C:plasma membrane"/>
    <property type="evidence" value="ECO:0007669"/>
    <property type="project" value="UniProtKB-SubCell"/>
</dbReference>
<dbReference type="PANTHER" id="PTHR11334">
    <property type="entry name" value="MAS-RELATED G-PROTEIN COUPLED RECEPTOR"/>
    <property type="match status" value="1"/>
</dbReference>
<name>A0A6J2L047_9CHIR</name>
<dbReference type="Proteomes" id="UP000504628">
    <property type="component" value="Chromosome 6"/>
</dbReference>
<dbReference type="InterPro" id="IPR000276">
    <property type="entry name" value="GPCR_Rhodpsn"/>
</dbReference>
<evidence type="ECO:0000256" key="4">
    <source>
        <dbReference type="ARBA" id="ARBA00022989"/>
    </source>
</evidence>
<dbReference type="InParanoid" id="A0A6J2L047"/>
<keyword evidence="12" id="KW-1185">Reference proteome</keyword>
<evidence type="ECO:0000259" key="11">
    <source>
        <dbReference type="PROSITE" id="PS50262"/>
    </source>
</evidence>
<keyword evidence="3 10" id="KW-0812">Transmembrane</keyword>
<keyword evidence="5" id="KW-0297">G-protein coupled receptor</keyword>
<gene>
    <name evidence="13" type="primary">LOC114489989</name>
</gene>
<dbReference type="FunFam" id="1.20.1070.10:FF:000193">
    <property type="entry name" value="Mas-related G-protein coupled receptor member E"/>
    <property type="match status" value="1"/>
</dbReference>
<dbReference type="RefSeq" id="XP_028359678.2">
    <property type="nucleotide sequence ID" value="XM_028503877.2"/>
</dbReference>
<dbReference type="Gene3D" id="1.20.1070.10">
    <property type="entry name" value="Rhodopsin 7-helix transmembrane proteins"/>
    <property type="match status" value="1"/>
</dbReference>
<evidence type="ECO:0000256" key="8">
    <source>
        <dbReference type="ARBA" id="ARBA00023224"/>
    </source>
</evidence>
<dbReference type="GO" id="GO:0004930">
    <property type="term" value="F:G protein-coupled receptor activity"/>
    <property type="evidence" value="ECO:0007669"/>
    <property type="project" value="UniProtKB-KW"/>
</dbReference>
<dbReference type="OrthoDB" id="9808598at2759"/>
<keyword evidence="4 10" id="KW-1133">Transmembrane helix</keyword>
<dbReference type="PRINTS" id="PR02108">
    <property type="entry name" value="MRGPCRFAMILY"/>
</dbReference>
<feature type="transmembrane region" description="Helical" evidence="10">
    <location>
        <begin position="83"/>
        <end position="106"/>
    </location>
</feature>
<keyword evidence="6 10" id="KW-0472">Membrane</keyword>
<evidence type="ECO:0000256" key="3">
    <source>
        <dbReference type="ARBA" id="ARBA00022692"/>
    </source>
</evidence>
<dbReference type="PROSITE" id="PS50262">
    <property type="entry name" value="G_PROTEIN_RECEP_F1_2"/>
    <property type="match status" value="1"/>
</dbReference>
<comment type="subcellular location">
    <subcellularLocation>
        <location evidence="1">Cell membrane</location>
        <topology evidence="1">Multi-pass membrane protein</topology>
    </subcellularLocation>
</comment>
<feature type="transmembrane region" description="Helical" evidence="10">
    <location>
        <begin position="7"/>
        <end position="26"/>
    </location>
</feature>
<accession>A0A6J2L047</accession>
<dbReference type="PRINTS" id="PR00237">
    <property type="entry name" value="GPCRRHODOPSN"/>
</dbReference>
<comment type="similarity">
    <text evidence="9">Belongs to the G-protein coupled receptor 1 family. Mas subfamily.</text>
</comment>
<evidence type="ECO:0000256" key="6">
    <source>
        <dbReference type="ARBA" id="ARBA00023136"/>
    </source>
</evidence>
<feature type="transmembrane region" description="Helical" evidence="10">
    <location>
        <begin position="56"/>
        <end position="77"/>
    </location>
</feature>
<dbReference type="PANTHER" id="PTHR11334:SF29">
    <property type="entry name" value="MAS-RELATED G-PROTEIN COUPLED RECEPTOR MEMBER X2"/>
    <property type="match status" value="1"/>
</dbReference>
<dbReference type="SUPFAM" id="SSF81321">
    <property type="entry name" value="Family A G protein-coupled receptor-like"/>
    <property type="match status" value="1"/>
</dbReference>
<evidence type="ECO:0000313" key="12">
    <source>
        <dbReference type="Proteomes" id="UP000504628"/>
    </source>
</evidence>
<evidence type="ECO:0000256" key="10">
    <source>
        <dbReference type="SAM" id="Phobius"/>
    </source>
</evidence>
<keyword evidence="8" id="KW-0807">Transducer</keyword>
<dbReference type="InterPro" id="IPR017452">
    <property type="entry name" value="GPCR_Rhodpsn_7TM"/>
</dbReference>
<dbReference type="AlphaFoldDB" id="A0A6J2L047"/>
<sequence length="282" mass="30762">MKIIAPIGILICLGGLVSNGLVLGLLGLSLKLGGFTVFIFHLSLADFLYLSCQTVLFMQIILATFHGIMFDVRYMGILTYTSYTVGLCVLTAISVTRCLSVLHPIWCRLHAPRHAPTVVCSLIWVLSGSGNVYISLVCWADGFIDCESCFVSVEVSAVLCSVLLSVTVMGILTVLFKVRCGTQRRPPLKLYITVLLTVLFLLFAFPVCITLHLVRSPNQYYVASVQLLSCVNSSANPLVYYFVGRIGGRRRGENLREAFQKTLGEDSTLTRDSSSGAVNSSG</sequence>
<evidence type="ECO:0000256" key="1">
    <source>
        <dbReference type="ARBA" id="ARBA00004651"/>
    </source>
</evidence>
<organism evidence="12 13">
    <name type="scientific">Phyllostomus discolor</name>
    <name type="common">pale spear-nosed bat</name>
    <dbReference type="NCBI Taxonomy" id="89673"/>
    <lineage>
        <taxon>Eukaryota</taxon>
        <taxon>Metazoa</taxon>
        <taxon>Chordata</taxon>
        <taxon>Craniata</taxon>
        <taxon>Vertebrata</taxon>
        <taxon>Euteleostomi</taxon>
        <taxon>Mammalia</taxon>
        <taxon>Eutheria</taxon>
        <taxon>Laurasiatheria</taxon>
        <taxon>Chiroptera</taxon>
        <taxon>Yangochiroptera</taxon>
        <taxon>Phyllostomidae</taxon>
        <taxon>Phyllostominae</taxon>
        <taxon>Phyllostomus</taxon>
    </lineage>
</organism>
<dbReference type="KEGG" id="pdic:114489989"/>
<feature type="transmembrane region" description="Helical" evidence="10">
    <location>
        <begin position="118"/>
        <end position="136"/>
    </location>
</feature>
<dbReference type="InterPro" id="IPR026234">
    <property type="entry name" value="MRGPCRFAMILY"/>
</dbReference>
<evidence type="ECO:0000256" key="7">
    <source>
        <dbReference type="ARBA" id="ARBA00023170"/>
    </source>
</evidence>
<dbReference type="GeneID" id="114489989"/>
<feature type="transmembrane region" description="Helical" evidence="10">
    <location>
        <begin position="220"/>
        <end position="243"/>
    </location>
</feature>
<protein>
    <submittedName>
        <fullName evidence="13">LOW QUALITY PROTEIN: mas-related G-protein coupled receptor MRG-like</fullName>
    </submittedName>
</protein>
<reference evidence="13" key="1">
    <citation type="submission" date="2025-08" db="UniProtKB">
        <authorList>
            <consortium name="RefSeq"/>
        </authorList>
    </citation>
    <scope>IDENTIFICATION</scope>
    <source>
        <tissue evidence="13">Muscle</tissue>
    </source>
</reference>
<evidence type="ECO:0000256" key="2">
    <source>
        <dbReference type="ARBA" id="ARBA00022475"/>
    </source>
</evidence>
<feature type="domain" description="G-protein coupled receptors family 1 profile" evidence="11">
    <location>
        <begin position="18"/>
        <end position="240"/>
    </location>
</feature>
<evidence type="ECO:0000313" key="13">
    <source>
        <dbReference type="RefSeq" id="XP_028359678.2"/>
    </source>
</evidence>
<keyword evidence="7" id="KW-0675">Receptor</keyword>
<proteinExistence type="inferred from homology"/>
<feature type="transmembrane region" description="Helical" evidence="10">
    <location>
        <begin position="190"/>
        <end position="214"/>
    </location>
</feature>
<feature type="transmembrane region" description="Helical" evidence="10">
    <location>
        <begin position="156"/>
        <end position="178"/>
    </location>
</feature>